<proteinExistence type="predicted"/>
<feature type="compositionally biased region" description="Polar residues" evidence="1">
    <location>
        <begin position="546"/>
        <end position="556"/>
    </location>
</feature>
<dbReference type="Proteomes" id="UP000283509">
    <property type="component" value="Unassembled WGS sequence"/>
</dbReference>
<feature type="compositionally biased region" description="Polar residues" evidence="1">
    <location>
        <begin position="131"/>
        <end position="146"/>
    </location>
</feature>
<feature type="compositionally biased region" description="Polar residues" evidence="1">
    <location>
        <begin position="655"/>
        <end position="670"/>
    </location>
</feature>
<feature type="region of interest" description="Disordered" evidence="1">
    <location>
        <begin position="81"/>
        <end position="151"/>
    </location>
</feature>
<sequence length="1193" mass="132386">MAGALPRRTPLLSSENPDFGCRMPLPDRTPLCSLREPRLRMPDALRTEHLFALSDEPDFDADRLSDRTHLLCLSENARLRNAGNASPDEHSLSLREPDSECLSPTLPDRTPLCSRQRTTSLPGGKLPLSREPNTSLALSENPTSDASPDRTPLCYLEENTIRCGCPLPDRTTSLLTLREPDFGSHPRPNTSLLSQRTDSMLSPDRTPLCLSQRTDFGCRMSLPDRNTLCSSENPTSDAGALPDRTPLCSLREPPTSDAGCLSRDEHLFALLREPRLGCLSPPEQTSCSLREPRPMRQPLCSSEKPRLRMEDASLDEHLFASLREPASDGRCSPPTEHLFALSEKPRLRCRMPLPDRHLFALSENHGCLSRPNTLCSLREPRLGCRSLSRPNTSLLSQRTRFGLPDASPRRTPLALSENPTSRCLSPTLPRTPLCSLREPNFDAGCSPRHEPLFAPSENPTSDADSLPRRTNSLLSQRTPTSDASPNSTEHLFALSENRLSDAGCISPTEHILLSQRTRLGCLSDRTSLLPQRTRTPDPLPDRTPLCSPQKNPTSDAGCSPPTDLCSSENPDSDALPTEHLFALSENPDSGCLSPTEHLFALSENPDFGCRMPLPERNTSFALSENPTSDAGCSPDRTHLCSLREPRLRMPDASPRPNTSLLSQRTPTSDASPRHSRRTPLCSLREPRLRMPTFPGRTPLCSLREPRLRMPLPDRTPLCSLREPRLRMPDASPRPNTSLLSQRTRLSDASPRTNLFALSENPDFGCPDLSPTEHLFAALREPRLRMPAPTERLPQRTRLSLFTSLLLQRTRLRMPLPDERIFAPSENPDFGCLSDEQSLALQRTPTSGCSPRPNTSLLSQRPRLWDADASPDRTPLALFREPDFGCSPRREQPLCSQRRPTWRDALRPNTSLLSQRTRDSDALPTPNRLCSLRERHAADCLYRPKQHLLLTQRTPDFGCGLPLPDRSTSCSSENPDSRMLRPRPPLCCFRTPIRMLSRLSPTDNCLPSEIPDFGCRNASPDEHLFALSENPIGMRMTSSRPEQPLCYSQRTRSRNALRPKPLCSLREPDFGCSPASPPTEHSLCSLKRTATSDAGCLSPTKPLCSLREPDFGCGCLSDSPTEHALALSRTPTSEICPGKLLPTLPDRYTLCSSENPGLGCLSPTGALFALSKNPDFDVFPDTPTNTDTQPERSH</sequence>
<feature type="compositionally biased region" description="Polar residues" evidence="1">
    <location>
        <begin position="841"/>
        <end position="858"/>
    </location>
</feature>
<evidence type="ECO:0000313" key="3">
    <source>
        <dbReference type="Proteomes" id="UP000283509"/>
    </source>
</evidence>
<protein>
    <submittedName>
        <fullName evidence="2">Uncharacterized protein</fullName>
    </submittedName>
</protein>
<feature type="region of interest" description="Disordered" evidence="1">
    <location>
        <begin position="1"/>
        <end position="22"/>
    </location>
</feature>
<gene>
    <name evidence="2" type="ORF">C7M84_021923</name>
</gene>
<feature type="compositionally biased region" description="Polar residues" evidence="1">
    <location>
        <begin position="187"/>
        <end position="200"/>
    </location>
</feature>
<evidence type="ECO:0000256" key="1">
    <source>
        <dbReference type="SAM" id="MobiDB-lite"/>
    </source>
</evidence>
<feature type="region of interest" description="Disordered" evidence="1">
    <location>
        <begin position="724"/>
        <end position="746"/>
    </location>
</feature>
<feature type="region of interest" description="Disordered" evidence="1">
    <location>
        <begin position="395"/>
        <end position="424"/>
    </location>
</feature>
<name>A0A423U850_PENVA</name>
<feature type="compositionally biased region" description="Polar residues" evidence="1">
    <location>
        <begin position="457"/>
        <end position="468"/>
    </location>
</feature>
<feature type="region of interest" description="Disordered" evidence="1">
    <location>
        <begin position="841"/>
        <end position="862"/>
    </location>
</feature>
<organism evidence="2 3">
    <name type="scientific">Penaeus vannamei</name>
    <name type="common">Whiteleg shrimp</name>
    <name type="synonym">Litopenaeus vannamei</name>
    <dbReference type="NCBI Taxonomy" id="6689"/>
    <lineage>
        <taxon>Eukaryota</taxon>
        <taxon>Metazoa</taxon>
        <taxon>Ecdysozoa</taxon>
        <taxon>Arthropoda</taxon>
        <taxon>Crustacea</taxon>
        <taxon>Multicrustacea</taxon>
        <taxon>Malacostraca</taxon>
        <taxon>Eumalacostraca</taxon>
        <taxon>Eucarida</taxon>
        <taxon>Decapoda</taxon>
        <taxon>Dendrobranchiata</taxon>
        <taxon>Penaeoidea</taxon>
        <taxon>Penaeidae</taxon>
        <taxon>Penaeus</taxon>
    </lineage>
</organism>
<feature type="region of interest" description="Disordered" evidence="1">
    <location>
        <begin position="178"/>
        <end position="203"/>
    </location>
</feature>
<feature type="compositionally biased region" description="Polar residues" evidence="1">
    <location>
        <begin position="733"/>
        <end position="743"/>
    </location>
</feature>
<comment type="caution">
    <text evidence="2">The sequence shown here is derived from an EMBL/GenBank/DDBJ whole genome shotgun (WGS) entry which is preliminary data.</text>
</comment>
<accession>A0A423U850</accession>
<reference evidence="2 3" key="2">
    <citation type="submission" date="2019-01" db="EMBL/GenBank/DDBJ databases">
        <title>The decoding of complex shrimp genome reveals the adaptation for benthos swimmer, frequently molting mechanism and breeding impact on genome.</title>
        <authorList>
            <person name="Sun Y."/>
            <person name="Gao Y."/>
            <person name="Yu Y."/>
        </authorList>
    </citation>
    <scope>NUCLEOTIDE SEQUENCE [LARGE SCALE GENOMIC DNA]</scope>
    <source>
        <tissue evidence="2">Muscle</tissue>
    </source>
</reference>
<feature type="compositionally biased region" description="Basic and acidic residues" evidence="1">
    <location>
        <begin position="87"/>
        <end position="98"/>
    </location>
</feature>
<dbReference type="EMBL" id="QCYY01000479">
    <property type="protein sequence ID" value="ROT84887.1"/>
    <property type="molecule type" value="Genomic_DNA"/>
</dbReference>
<feature type="region of interest" description="Disordered" evidence="1">
    <location>
        <begin position="525"/>
        <end position="573"/>
    </location>
</feature>
<feature type="non-terminal residue" evidence="2">
    <location>
        <position position="1193"/>
    </location>
</feature>
<feature type="region of interest" description="Disordered" evidence="1">
    <location>
        <begin position="624"/>
        <end position="679"/>
    </location>
</feature>
<evidence type="ECO:0000313" key="2">
    <source>
        <dbReference type="EMBL" id="ROT84887.1"/>
    </source>
</evidence>
<feature type="compositionally biased region" description="Basic and acidic residues" evidence="1">
    <location>
        <begin position="635"/>
        <end position="649"/>
    </location>
</feature>
<dbReference type="AlphaFoldDB" id="A0A423U850"/>
<reference evidence="2 3" key="1">
    <citation type="submission" date="2018-04" db="EMBL/GenBank/DDBJ databases">
        <authorList>
            <person name="Zhang X."/>
            <person name="Yuan J."/>
            <person name="Li F."/>
            <person name="Xiang J."/>
        </authorList>
    </citation>
    <scope>NUCLEOTIDE SEQUENCE [LARGE SCALE GENOMIC DNA]</scope>
    <source>
        <tissue evidence="2">Muscle</tissue>
    </source>
</reference>
<feature type="region of interest" description="Disordered" evidence="1">
    <location>
        <begin position="446"/>
        <end position="468"/>
    </location>
</feature>
<keyword evidence="3" id="KW-1185">Reference proteome</keyword>